<dbReference type="SUPFAM" id="SSF52402">
    <property type="entry name" value="Adenine nucleotide alpha hydrolases-like"/>
    <property type="match status" value="1"/>
</dbReference>
<proteinExistence type="inferred from homology"/>
<dbReference type="Proteomes" id="UP000824099">
    <property type="component" value="Unassembled WGS sequence"/>
</dbReference>
<dbReference type="InterPro" id="IPR006016">
    <property type="entry name" value="UspA"/>
</dbReference>
<protein>
    <submittedName>
        <fullName evidence="3">Universal stress protein</fullName>
    </submittedName>
</protein>
<dbReference type="Pfam" id="PF00582">
    <property type="entry name" value="Usp"/>
    <property type="match status" value="1"/>
</dbReference>
<dbReference type="CDD" id="cd00293">
    <property type="entry name" value="USP-like"/>
    <property type="match status" value="1"/>
</dbReference>
<comment type="caution">
    <text evidence="3">The sequence shown here is derived from an EMBL/GenBank/DDBJ whole genome shotgun (WGS) entry which is preliminary data.</text>
</comment>
<organism evidence="3 4">
    <name type="scientific">Candidatus Avacidaminococcus intestinavium</name>
    <dbReference type="NCBI Taxonomy" id="2840684"/>
    <lineage>
        <taxon>Bacteria</taxon>
        <taxon>Bacillati</taxon>
        <taxon>Bacillota</taxon>
        <taxon>Negativicutes</taxon>
        <taxon>Acidaminococcales</taxon>
        <taxon>Acidaminococcaceae</taxon>
        <taxon>Acidaminococcaceae incertae sedis</taxon>
        <taxon>Candidatus Avacidaminococcus</taxon>
    </lineage>
</organism>
<dbReference type="InterPro" id="IPR014729">
    <property type="entry name" value="Rossmann-like_a/b/a_fold"/>
</dbReference>
<dbReference type="AlphaFoldDB" id="A0A9D1MRA1"/>
<dbReference type="PRINTS" id="PR01438">
    <property type="entry name" value="UNVRSLSTRESS"/>
</dbReference>
<name>A0A9D1MRA1_9FIRM</name>
<evidence type="ECO:0000256" key="1">
    <source>
        <dbReference type="ARBA" id="ARBA00008791"/>
    </source>
</evidence>
<dbReference type="PANTHER" id="PTHR31964:SF113">
    <property type="entry name" value="USPA DOMAIN-CONTAINING PROTEIN"/>
    <property type="match status" value="1"/>
</dbReference>
<dbReference type="Gene3D" id="3.40.50.620">
    <property type="entry name" value="HUPs"/>
    <property type="match status" value="1"/>
</dbReference>
<dbReference type="EMBL" id="DVNI01000126">
    <property type="protein sequence ID" value="HIU64831.1"/>
    <property type="molecule type" value="Genomic_DNA"/>
</dbReference>
<dbReference type="PANTHER" id="PTHR31964">
    <property type="entry name" value="ADENINE NUCLEOTIDE ALPHA HYDROLASES-LIKE SUPERFAMILY PROTEIN"/>
    <property type="match status" value="1"/>
</dbReference>
<comment type="similarity">
    <text evidence="1">Belongs to the universal stress protein A family.</text>
</comment>
<feature type="domain" description="UspA" evidence="2">
    <location>
        <begin position="1"/>
        <end position="145"/>
    </location>
</feature>
<sequence length="145" mass="15981">MLKKILVLFDETDCSIRALDYAVKLCSLSEGEVVVMTSVKTEMKVKVEAAPLDKELRVQANDELVKIGNRILGVAKQILDKEQIRVQYLLEFGMPSETAMNAVEKFHCDTIVVGSRGLGTFKGLLSDSVSNKLIQTAKVPVVVIK</sequence>
<reference evidence="3" key="1">
    <citation type="submission" date="2020-10" db="EMBL/GenBank/DDBJ databases">
        <authorList>
            <person name="Gilroy R."/>
        </authorList>
    </citation>
    <scope>NUCLEOTIDE SEQUENCE</scope>
    <source>
        <strain evidence="3">CHK160-1198</strain>
    </source>
</reference>
<gene>
    <name evidence="3" type="ORF">IAB06_07355</name>
</gene>
<dbReference type="InterPro" id="IPR006015">
    <property type="entry name" value="Universal_stress_UspA"/>
</dbReference>
<reference evidence="3" key="2">
    <citation type="journal article" date="2021" name="PeerJ">
        <title>Extensive microbial diversity within the chicken gut microbiome revealed by metagenomics and culture.</title>
        <authorList>
            <person name="Gilroy R."/>
            <person name="Ravi A."/>
            <person name="Getino M."/>
            <person name="Pursley I."/>
            <person name="Horton D.L."/>
            <person name="Alikhan N.F."/>
            <person name="Baker D."/>
            <person name="Gharbi K."/>
            <person name="Hall N."/>
            <person name="Watson M."/>
            <person name="Adriaenssens E.M."/>
            <person name="Foster-Nyarko E."/>
            <person name="Jarju S."/>
            <person name="Secka A."/>
            <person name="Antonio M."/>
            <person name="Oren A."/>
            <person name="Chaudhuri R.R."/>
            <person name="La Ragione R."/>
            <person name="Hildebrand F."/>
            <person name="Pallen M.J."/>
        </authorList>
    </citation>
    <scope>NUCLEOTIDE SEQUENCE</scope>
    <source>
        <strain evidence="3">CHK160-1198</strain>
    </source>
</reference>
<accession>A0A9D1MRA1</accession>
<evidence type="ECO:0000313" key="4">
    <source>
        <dbReference type="Proteomes" id="UP000824099"/>
    </source>
</evidence>
<evidence type="ECO:0000259" key="2">
    <source>
        <dbReference type="Pfam" id="PF00582"/>
    </source>
</evidence>
<evidence type="ECO:0000313" key="3">
    <source>
        <dbReference type="EMBL" id="HIU64831.1"/>
    </source>
</evidence>